<dbReference type="Proteomes" id="UP000245133">
    <property type="component" value="Unassembled WGS sequence"/>
</dbReference>
<comment type="caution">
    <text evidence="1">The sequence shown here is derived from an EMBL/GenBank/DDBJ whole genome shotgun (WGS) entry which is preliminary data.</text>
</comment>
<name>A0A2P2E369_9LEPT</name>
<reference evidence="1 2" key="1">
    <citation type="submission" date="2018-02" db="EMBL/GenBank/DDBJ databases">
        <title>Novel Leptospira species isolated from soil and water in Japan.</title>
        <authorList>
            <person name="Nakao R."/>
            <person name="Masuzawa T."/>
        </authorList>
    </citation>
    <scope>NUCLEOTIDE SEQUENCE [LARGE SCALE GENOMIC DNA]</scope>
    <source>
        <strain evidence="1 2">YH101</strain>
    </source>
</reference>
<keyword evidence="2" id="KW-1185">Reference proteome</keyword>
<dbReference type="EMBL" id="BFBB01000008">
    <property type="protein sequence ID" value="GBF51311.1"/>
    <property type="molecule type" value="Genomic_DNA"/>
</dbReference>
<dbReference type="OrthoDB" id="339984at2"/>
<evidence type="ECO:0000313" key="1">
    <source>
        <dbReference type="EMBL" id="GBF51311.1"/>
    </source>
</evidence>
<accession>A0A2P2E369</accession>
<dbReference type="NCBIfam" id="NF047504">
    <property type="entry name" value="LIC_10030_fam"/>
    <property type="match status" value="1"/>
</dbReference>
<protein>
    <submittedName>
        <fullName evidence="1">Uncharacterized protein</fullName>
    </submittedName>
</protein>
<dbReference type="RefSeq" id="WP_108977661.1">
    <property type="nucleotide sequence ID" value="NZ_BFBB01000008.1"/>
</dbReference>
<organism evidence="1 2">
    <name type="scientific">Leptospira ryugenii</name>
    <dbReference type="NCBI Taxonomy" id="1917863"/>
    <lineage>
        <taxon>Bacteria</taxon>
        <taxon>Pseudomonadati</taxon>
        <taxon>Spirochaetota</taxon>
        <taxon>Spirochaetia</taxon>
        <taxon>Leptospirales</taxon>
        <taxon>Leptospiraceae</taxon>
        <taxon>Leptospira</taxon>
    </lineage>
</organism>
<proteinExistence type="predicted"/>
<evidence type="ECO:0000313" key="2">
    <source>
        <dbReference type="Proteomes" id="UP000245133"/>
    </source>
</evidence>
<dbReference type="AlphaFoldDB" id="A0A2P2E369"/>
<sequence length="299" mass="34518">MIPKEFLQINKKLSDLDGKNKDGEIYVDNLHSPYIQFTETFTVPSSSLNRPEMSAVHQFIEILSHYIPEAIEGTSLLPEPRPKKETGKLFFARPIMFANKQFIYIFSTDMQYLGGALPNEIKKPAQQNQAPSFETDRIYFNAKIFPVESILINSDYVEDFNSHRFRGGVFRMEADRSADSKPQRFAEIFDELDFSDLEAKIRVELGITSEIWPMGRVFSPVGIDYLALSLRFLKPSLSKIIREFRSYYSILDPGQEGVDEKVVNAFHKYLFAHETTRLSSRSGNVRWKIHFTDFVSLTE</sequence>
<gene>
    <name evidence="1" type="ORF">LPTSP4_28430</name>
</gene>